<dbReference type="Gene3D" id="2.70.70.10">
    <property type="entry name" value="Glucose Permease (Domain IIA)"/>
    <property type="match status" value="1"/>
</dbReference>
<gene>
    <name evidence="3" type="ORF">I4Q42_04525</name>
</gene>
<dbReference type="EMBL" id="JADWOX010000002">
    <property type="protein sequence ID" value="MBI1682927.1"/>
    <property type="molecule type" value="Genomic_DNA"/>
</dbReference>
<feature type="compositionally biased region" description="Low complexity" evidence="1">
    <location>
        <begin position="33"/>
        <end position="53"/>
    </location>
</feature>
<reference evidence="3 4" key="1">
    <citation type="submission" date="2020-11" db="EMBL/GenBank/DDBJ databases">
        <title>genome sequence of strain KACC 18849.</title>
        <authorList>
            <person name="Gao J."/>
            <person name="Zhang X."/>
        </authorList>
    </citation>
    <scope>NUCLEOTIDE SEQUENCE [LARGE SCALE GENOMIC DNA]</scope>
    <source>
        <strain evidence="3 4">KACC 18849</strain>
    </source>
</reference>
<comment type="caution">
    <text evidence="3">The sequence shown here is derived from an EMBL/GenBank/DDBJ whole genome shotgun (WGS) entry which is preliminary data.</text>
</comment>
<keyword evidence="4" id="KW-1185">Reference proteome</keyword>
<name>A0ABS0SWA9_9CAUL</name>
<dbReference type="PANTHER" id="PTHR21666:SF270">
    <property type="entry name" value="MUREIN HYDROLASE ACTIVATOR ENVC"/>
    <property type="match status" value="1"/>
</dbReference>
<feature type="compositionally biased region" description="Pro residues" evidence="1">
    <location>
        <begin position="60"/>
        <end position="72"/>
    </location>
</feature>
<dbReference type="Proteomes" id="UP000639859">
    <property type="component" value="Unassembled WGS sequence"/>
</dbReference>
<dbReference type="PANTHER" id="PTHR21666">
    <property type="entry name" value="PEPTIDASE-RELATED"/>
    <property type="match status" value="1"/>
</dbReference>
<dbReference type="Pfam" id="PF01551">
    <property type="entry name" value="Peptidase_M23"/>
    <property type="match status" value="1"/>
</dbReference>
<dbReference type="PROSITE" id="PS51257">
    <property type="entry name" value="PROKAR_LIPOPROTEIN"/>
    <property type="match status" value="1"/>
</dbReference>
<evidence type="ECO:0000256" key="1">
    <source>
        <dbReference type="SAM" id="MobiDB-lite"/>
    </source>
</evidence>
<evidence type="ECO:0000313" key="3">
    <source>
        <dbReference type="EMBL" id="MBI1682927.1"/>
    </source>
</evidence>
<dbReference type="CDD" id="cd12797">
    <property type="entry name" value="M23_peptidase"/>
    <property type="match status" value="1"/>
</dbReference>
<feature type="region of interest" description="Disordered" evidence="1">
    <location>
        <begin position="18"/>
        <end position="91"/>
    </location>
</feature>
<dbReference type="InterPro" id="IPR011055">
    <property type="entry name" value="Dup_hybrid_motif"/>
</dbReference>
<evidence type="ECO:0000313" key="4">
    <source>
        <dbReference type="Proteomes" id="UP000639859"/>
    </source>
</evidence>
<dbReference type="RefSeq" id="WP_198574870.1">
    <property type="nucleotide sequence ID" value="NZ_JADWOX010000002.1"/>
</dbReference>
<evidence type="ECO:0000259" key="2">
    <source>
        <dbReference type="Pfam" id="PF01551"/>
    </source>
</evidence>
<organism evidence="3 4">
    <name type="scientific">Caulobacter hibisci</name>
    <dbReference type="NCBI Taxonomy" id="2035993"/>
    <lineage>
        <taxon>Bacteria</taxon>
        <taxon>Pseudomonadati</taxon>
        <taxon>Pseudomonadota</taxon>
        <taxon>Alphaproteobacteria</taxon>
        <taxon>Caulobacterales</taxon>
        <taxon>Caulobacteraceae</taxon>
        <taxon>Caulobacter</taxon>
    </lineage>
</organism>
<feature type="domain" description="M23ase beta-sheet core" evidence="2">
    <location>
        <begin position="164"/>
        <end position="256"/>
    </location>
</feature>
<dbReference type="SUPFAM" id="SSF51261">
    <property type="entry name" value="Duplicated hybrid motif"/>
    <property type="match status" value="1"/>
</dbReference>
<accession>A0ABS0SWA9</accession>
<protein>
    <submittedName>
        <fullName evidence="3">M23 family metallopeptidase</fullName>
    </submittedName>
</protein>
<sequence length="295" mass="30167">MRPSPLLPLLAVLLLAACNDDPPPAGTGGEVKTPASTAPSSPTPDDAPADGGAEQSADEPLPPGETTPPGPAEPDAGLSFGHQPPGVLPAGQGAGYLDRTVWAPAMCWPLQEAGYPNSQVYGHGGGMGPGGGQCDGVNYALPWRDNFCEARSRANPLCGGSGTGHQGQDIRPATCKKNQHWAVAAEPGIVTDIGSYTVTLVGSAAPHRTYRYLHMQMAALAVKEGDSVVAGQKLGKVANDFGGAATTIHLHFEIRAGLAGVTTDGKPVTLNTFLPPYLSLAQAHQRKLNGGTCGS</sequence>
<dbReference type="InterPro" id="IPR050570">
    <property type="entry name" value="Cell_wall_metabolism_enzyme"/>
</dbReference>
<proteinExistence type="predicted"/>
<dbReference type="InterPro" id="IPR016047">
    <property type="entry name" value="M23ase_b-sheet_dom"/>
</dbReference>